<sequence>MEIKVGITVPYSDDTGKRIRVFPLTQENDDYPPRINETYDECISYLKQEEELLRSRSSNAKAKDRKLTATEKEAFRRLKAGHRGVCSLRQLRYFDTGRSFASDSLHNLYHGIGVSSV</sequence>
<dbReference type="AlphaFoldDB" id="A0A814WF11"/>
<dbReference type="Proteomes" id="UP000681722">
    <property type="component" value="Unassembled WGS sequence"/>
</dbReference>
<dbReference type="Proteomes" id="UP000663829">
    <property type="component" value="Unassembled WGS sequence"/>
</dbReference>
<evidence type="ECO:0000313" key="1">
    <source>
        <dbReference type="EMBL" id="CAF1204401.1"/>
    </source>
</evidence>
<comment type="caution">
    <text evidence="1">The sequence shown here is derived from an EMBL/GenBank/DDBJ whole genome shotgun (WGS) entry which is preliminary data.</text>
</comment>
<evidence type="ECO:0000313" key="2">
    <source>
        <dbReference type="EMBL" id="CAF3968751.1"/>
    </source>
</evidence>
<name>A0A814WF11_9BILA</name>
<dbReference type="EMBL" id="CAJNOQ010008704">
    <property type="protein sequence ID" value="CAF1204401.1"/>
    <property type="molecule type" value="Genomic_DNA"/>
</dbReference>
<protein>
    <submittedName>
        <fullName evidence="1">Uncharacterized protein</fullName>
    </submittedName>
</protein>
<evidence type="ECO:0000313" key="3">
    <source>
        <dbReference type="Proteomes" id="UP000663829"/>
    </source>
</evidence>
<organism evidence="1 3">
    <name type="scientific">Didymodactylos carnosus</name>
    <dbReference type="NCBI Taxonomy" id="1234261"/>
    <lineage>
        <taxon>Eukaryota</taxon>
        <taxon>Metazoa</taxon>
        <taxon>Spiralia</taxon>
        <taxon>Gnathifera</taxon>
        <taxon>Rotifera</taxon>
        <taxon>Eurotatoria</taxon>
        <taxon>Bdelloidea</taxon>
        <taxon>Philodinida</taxon>
        <taxon>Philodinidae</taxon>
        <taxon>Didymodactylos</taxon>
    </lineage>
</organism>
<reference evidence="1" key="1">
    <citation type="submission" date="2021-02" db="EMBL/GenBank/DDBJ databases">
        <authorList>
            <person name="Nowell W R."/>
        </authorList>
    </citation>
    <scope>NUCLEOTIDE SEQUENCE</scope>
</reference>
<accession>A0A814WF11</accession>
<dbReference type="EMBL" id="CAJOBC010008707">
    <property type="protein sequence ID" value="CAF3968751.1"/>
    <property type="molecule type" value="Genomic_DNA"/>
</dbReference>
<dbReference type="OrthoDB" id="10053513at2759"/>
<gene>
    <name evidence="1" type="ORF">GPM918_LOCUS23888</name>
    <name evidence="2" type="ORF">SRO942_LOCUS23888</name>
</gene>
<proteinExistence type="predicted"/>
<keyword evidence="3" id="KW-1185">Reference proteome</keyword>